<name>A0A9R1X6C1_LACSA</name>
<protein>
    <submittedName>
        <fullName evidence="1">Uncharacterized protein</fullName>
    </submittedName>
</protein>
<sequence>MVRLLYTEKNGKGAKKGYGSIKFNSVVFKNVSYVKGLQHNLISISQLFEVGYEILFNKREGKVVDQKSVTDLTTSQQNDIYVLDMFSTGKNFHCCFFC</sequence>
<dbReference type="AlphaFoldDB" id="A0A9R1X6C1"/>
<proteinExistence type="predicted"/>
<organism evidence="1 2">
    <name type="scientific">Lactuca sativa</name>
    <name type="common">Garden lettuce</name>
    <dbReference type="NCBI Taxonomy" id="4236"/>
    <lineage>
        <taxon>Eukaryota</taxon>
        <taxon>Viridiplantae</taxon>
        <taxon>Streptophyta</taxon>
        <taxon>Embryophyta</taxon>
        <taxon>Tracheophyta</taxon>
        <taxon>Spermatophyta</taxon>
        <taxon>Magnoliopsida</taxon>
        <taxon>eudicotyledons</taxon>
        <taxon>Gunneridae</taxon>
        <taxon>Pentapetalae</taxon>
        <taxon>asterids</taxon>
        <taxon>campanulids</taxon>
        <taxon>Asterales</taxon>
        <taxon>Asteraceae</taxon>
        <taxon>Cichorioideae</taxon>
        <taxon>Cichorieae</taxon>
        <taxon>Lactucinae</taxon>
        <taxon>Lactuca</taxon>
    </lineage>
</organism>
<evidence type="ECO:0000313" key="1">
    <source>
        <dbReference type="EMBL" id="KAJ0200334.1"/>
    </source>
</evidence>
<gene>
    <name evidence="1" type="ORF">LSAT_V11C600335670</name>
</gene>
<dbReference type="EMBL" id="NBSK02000006">
    <property type="protein sequence ID" value="KAJ0200334.1"/>
    <property type="molecule type" value="Genomic_DNA"/>
</dbReference>
<reference evidence="1 2" key="1">
    <citation type="journal article" date="2017" name="Nat. Commun.">
        <title>Genome assembly with in vitro proximity ligation data and whole-genome triplication in lettuce.</title>
        <authorList>
            <person name="Reyes-Chin-Wo S."/>
            <person name="Wang Z."/>
            <person name="Yang X."/>
            <person name="Kozik A."/>
            <person name="Arikit S."/>
            <person name="Song C."/>
            <person name="Xia L."/>
            <person name="Froenicke L."/>
            <person name="Lavelle D.O."/>
            <person name="Truco M.J."/>
            <person name="Xia R."/>
            <person name="Zhu S."/>
            <person name="Xu C."/>
            <person name="Xu H."/>
            <person name="Xu X."/>
            <person name="Cox K."/>
            <person name="Korf I."/>
            <person name="Meyers B.C."/>
            <person name="Michelmore R.W."/>
        </authorList>
    </citation>
    <scope>NUCLEOTIDE SEQUENCE [LARGE SCALE GENOMIC DNA]</scope>
    <source>
        <strain evidence="2">cv. Salinas</strain>
        <tissue evidence="1">Seedlings</tissue>
    </source>
</reference>
<comment type="caution">
    <text evidence="1">The sequence shown here is derived from an EMBL/GenBank/DDBJ whole genome shotgun (WGS) entry which is preliminary data.</text>
</comment>
<keyword evidence="2" id="KW-1185">Reference proteome</keyword>
<evidence type="ECO:0000313" key="2">
    <source>
        <dbReference type="Proteomes" id="UP000235145"/>
    </source>
</evidence>
<accession>A0A9R1X6C1</accession>
<dbReference type="Proteomes" id="UP000235145">
    <property type="component" value="Unassembled WGS sequence"/>
</dbReference>